<dbReference type="RefSeq" id="WP_244744629.1">
    <property type="nucleotide sequence ID" value="NZ_CP095071.1"/>
</dbReference>
<gene>
    <name evidence="2" type="ORF">MUN87_00645</name>
</gene>
<organism evidence="2 3">
    <name type="scientific">Gracilibacillus salinarum</name>
    <dbReference type="NCBI Taxonomy" id="2932255"/>
    <lineage>
        <taxon>Bacteria</taxon>
        <taxon>Bacillati</taxon>
        <taxon>Bacillota</taxon>
        <taxon>Bacilli</taxon>
        <taxon>Bacillales</taxon>
        <taxon>Bacillaceae</taxon>
        <taxon>Gracilibacillus</taxon>
    </lineage>
</organism>
<protein>
    <submittedName>
        <fullName evidence="2">YlaF family protein</fullName>
    </submittedName>
</protein>
<dbReference type="InterPro" id="IPR035211">
    <property type="entry name" value="DUF5325"/>
</dbReference>
<keyword evidence="3" id="KW-1185">Reference proteome</keyword>
<evidence type="ECO:0000313" key="3">
    <source>
        <dbReference type="Proteomes" id="UP000831537"/>
    </source>
</evidence>
<accession>A0ABY4GMI8</accession>
<keyword evidence="1" id="KW-0812">Transmembrane</keyword>
<dbReference type="Pfam" id="PF17259">
    <property type="entry name" value="DUF5325"/>
    <property type="match status" value="1"/>
</dbReference>
<reference evidence="2 3" key="1">
    <citation type="submission" date="2022-04" db="EMBL/GenBank/DDBJ databases">
        <title>Gracilibacillus sp. isolated from saltern.</title>
        <authorList>
            <person name="Won M."/>
            <person name="Lee C.-M."/>
            <person name="Woen H.-Y."/>
            <person name="Kwon S.-W."/>
        </authorList>
    </citation>
    <scope>NUCLEOTIDE SEQUENCE [LARGE SCALE GENOMIC DNA]</scope>
    <source>
        <strain evidence="2 3">SSPM10-3</strain>
    </source>
</reference>
<keyword evidence="1" id="KW-1133">Transmembrane helix</keyword>
<sequence length="57" mass="6123">MMKFQLSKFLLALTVILCFSAAGVGIALRSAWFILIALLAGFAVMGFGISLKKREAS</sequence>
<dbReference type="EMBL" id="CP095071">
    <property type="protein sequence ID" value="UOQ85449.1"/>
    <property type="molecule type" value="Genomic_DNA"/>
</dbReference>
<evidence type="ECO:0000256" key="1">
    <source>
        <dbReference type="SAM" id="Phobius"/>
    </source>
</evidence>
<keyword evidence="1" id="KW-0472">Membrane</keyword>
<evidence type="ECO:0000313" key="2">
    <source>
        <dbReference type="EMBL" id="UOQ85449.1"/>
    </source>
</evidence>
<feature type="transmembrane region" description="Helical" evidence="1">
    <location>
        <begin position="33"/>
        <end position="51"/>
    </location>
</feature>
<proteinExistence type="predicted"/>
<name>A0ABY4GMI8_9BACI</name>
<dbReference type="Proteomes" id="UP000831537">
    <property type="component" value="Chromosome"/>
</dbReference>